<accession>A0AAU8JMB0</accession>
<dbReference type="Pfam" id="PF02507">
    <property type="entry name" value="PSI_PsaF"/>
    <property type="match status" value="1"/>
</dbReference>
<organism evidence="8">
    <name type="scientific">Planktothricoides raciborskii GIHE-MW2</name>
    <dbReference type="NCBI Taxonomy" id="2792601"/>
    <lineage>
        <taxon>Bacteria</taxon>
        <taxon>Bacillati</taxon>
        <taxon>Cyanobacteriota</taxon>
        <taxon>Cyanophyceae</taxon>
        <taxon>Oscillatoriophycideae</taxon>
        <taxon>Oscillatoriales</taxon>
        <taxon>Oscillatoriaceae</taxon>
        <taxon>Planktothricoides</taxon>
    </lineage>
</organism>
<comment type="similarity">
    <text evidence="1 6">Belongs to the PsaF family.</text>
</comment>
<keyword evidence="6" id="KW-0472">Membrane</keyword>
<feature type="signal peptide" evidence="7">
    <location>
        <begin position="1"/>
        <end position="23"/>
    </location>
</feature>
<gene>
    <name evidence="8" type="ORF">ABWT76_002986</name>
</gene>
<keyword evidence="6" id="KW-0812">Transmembrane</keyword>
<dbReference type="EMBL" id="CP159837">
    <property type="protein sequence ID" value="XCM40012.1"/>
    <property type="molecule type" value="Genomic_DNA"/>
</dbReference>
<dbReference type="GO" id="GO:0009538">
    <property type="term" value="C:photosystem I reaction center"/>
    <property type="evidence" value="ECO:0007669"/>
    <property type="project" value="UniProtKB-UniRule"/>
</dbReference>
<keyword evidence="6" id="KW-0793">Thylakoid</keyword>
<proteinExistence type="inferred from homology"/>
<dbReference type="InterPro" id="IPR003666">
    <property type="entry name" value="PSI_PsaF"/>
</dbReference>
<dbReference type="GO" id="GO:0015979">
    <property type="term" value="P:photosynthesis"/>
    <property type="evidence" value="ECO:0007669"/>
    <property type="project" value="UniProtKB-UniRule"/>
</dbReference>
<evidence type="ECO:0000256" key="6">
    <source>
        <dbReference type="RuleBase" id="RU368107"/>
    </source>
</evidence>
<feature type="transmembrane region" description="Helical" evidence="6">
    <location>
        <begin position="81"/>
        <end position="99"/>
    </location>
</feature>
<evidence type="ECO:0000256" key="1">
    <source>
        <dbReference type="ARBA" id="ARBA00008386"/>
    </source>
</evidence>
<keyword evidence="3 6" id="KW-0602">Photosynthesis</keyword>
<sequence>MRKFLALILAVCLWFSFAPIASADYANLTPCADNAAFIQRAKSATTEQAKARFEQYSSLLCGEEGLPHLIVDGNLAHAGEFLIPSILFLYIAGYIGWAGRSYLQAIKKEGNAEEKEIIIDIPLAIKCSLGAAAWPVAALGEMTSGAMFAKDNEITVSPR</sequence>
<dbReference type="PANTHER" id="PTHR34939:SF1">
    <property type="entry name" value="PHOTOSYSTEM I REACTION CENTER SUBUNIT III, CHLOROPLASTIC"/>
    <property type="match status" value="1"/>
</dbReference>
<keyword evidence="6 7" id="KW-0732">Signal</keyword>
<dbReference type="SUPFAM" id="SSF81536">
    <property type="entry name" value="Subunit III of photosystem I reaction centre, PsaF"/>
    <property type="match status" value="1"/>
</dbReference>
<feature type="chain" id="PRO_5043840532" description="Photosystem I reaction center subunit III" evidence="7">
    <location>
        <begin position="24"/>
        <end position="159"/>
    </location>
</feature>
<dbReference type="RefSeq" id="WP_054464297.1">
    <property type="nucleotide sequence ID" value="NZ_CP159837.1"/>
</dbReference>
<evidence type="ECO:0000313" key="8">
    <source>
        <dbReference type="EMBL" id="XCM40012.1"/>
    </source>
</evidence>
<keyword evidence="6" id="KW-1133">Transmembrane helix</keyword>
<reference evidence="8" key="1">
    <citation type="submission" date="2024-07" db="EMBL/GenBank/DDBJ databases">
        <authorList>
            <person name="Kim Y.J."/>
            <person name="Jeong J.Y."/>
        </authorList>
    </citation>
    <scope>NUCLEOTIDE SEQUENCE</scope>
    <source>
        <strain evidence="8">GIHE-MW2</strain>
    </source>
</reference>
<comment type="function">
    <text evidence="6">Participates in efficiency of electron transfer from plastocyanin to P700 (or cytochrome c553 in algae and cyanobacteria). This plastocyanin-docking protein contributes to the specific association of plastocyanin to PSI.</text>
</comment>
<evidence type="ECO:0000256" key="3">
    <source>
        <dbReference type="ARBA" id="ARBA00022531"/>
    </source>
</evidence>
<dbReference type="PANTHER" id="PTHR34939">
    <property type="entry name" value="PHOTOSYSTEM I REACTION CENTER SUBUNIT III, CHLOROPLASTIC"/>
    <property type="match status" value="1"/>
</dbReference>
<dbReference type="AlphaFoldDB" id="A0AAU8JMB0"/>
<protein>
    <recommendedName>
        <fullName evidence="2 6">Photosystem I reaction center subunit III</fullName>
    </recommendedName>
    <alternativeName>
        <fullName evidence="5 6">PSI-F</fullName>
    </alternativeName>
</protein>
<evidence type="ECO:0000256" key="5">
    <source>
        <dbReference type="ARBA" id="ARBA00033433"/>
    </source>
</evidence>
<evidence type="ECO:0000256" key="2">
    <source>
        <dbReference type="ARBA" id="ARBA00016492"/>
    </source>
</evidence>
<comment type="subcellular location">
    <subcellularLocation>
        <location evidence="6">Cellular thylakoid membrane</location>
    </subcellularLocation>
</comment>
<name>A0AAU8JMB0_9CYAN</name>
<keyword evidence="4 6" id="KW-0603">Photosystem I</keyword>
<evidence type="ECO:0000256" key="7">
    <source>
        <dbReference type="SAM" id="SignalP"/>
    </source>
</evidence>
<dbReference type="InterPro" id="IPR036577">
    <property type="entry name" value="PSI_PsaF_sf"/>
</dbReference>
<evidence type="ECO:0000256" key="4">
    <source>
        <dbReference type="ARBA" id="ARBA00022836"/>
    </source>
</evidence>
<dbReference type="GO" id="GO:0031676">
    <property type="term" value="C:plasma membrane-derived thylakoid membrane"/>
    <property type="evidence" value="ECO:0007669"/>
    <property type="project" value="UniProtKB-SubCell"/>
</dbReference>
<dbReference type="Gene3D" id="1.10.8.110">
    <property type="entry name" value="Photosystem I PsaF, reaction centre subunit III"/>
    <property type="match status" value="1"/>
</dbReference>